<dbReference type="InterPro" id="IPR046342">
    <property type="entry name" value="CBS_dom_sf"/>
</dbReference>
<comment type="caution">
    <text evidence="3">The sequence shown here is derived from an EMBL/GenBank/DDBJ whole genome shotgun (WGS) entry which is preliminary data.</text>
</comment>
<dbReference type="Gene3D" id="3.10.580.10">
    <property type="entry name" value="CBS-domain"/>
    <property type="match status" value="1"/>
</dbReference>
<dbReference type="InterPro" id="IPR000644">
    <property type="entry name" value="CBS_dom"/>
</dbReference>
<proteinExistence type="predicted"/>
<dbReference type="SUPFAM" id="SSF54631">
    <property type="entry name" value="CBS-domain pair"/>
    <property type="match status" value="1"/>
</dbReference>
<protein>
    <recommendedName>
        <fullName evidence="2">CBS domain-containing protein</fullName>
    </recommendedName>
</protein>
<keyword evidence="1" id="KW-0129">CBS domain</keyword>
<dbReference type="RefSeq" id="WP_344021234.1">
    <property type="nucleotide sequence ID" value="NZ_BAAAJK010000007.1"/>
</dbReference>
<sequence length="146" mass="15181">MTGTVVGQTVASAMHTFPKTCRPATTVGQARALFGKPKVHALLLVDDDGLLHAVVERADLAGRADAAPAAPAGRLAGRTVGPAADLRTTWDAMAGEGRRRLAVVDDGGRLLGLLCLKRSGRGFCSDEGIRARERERAGPGRTARSG</sequence>
<evidence type="ECO:0000313" key="4">
    <source>
        <dbReference type="Proteomes" id="UP001501414"/>
    </source>
</evidence>
<evidence type="ECO:0000259" key="2">
    <source>
        <dbReference type="PROSITE" id="PS51371"/>
    </source>
</evidence>
<evidence type="ECO:0000313" key="3">
    <source>
        <dbReference type="EMBL" id="GAA1387235.1"/>
    </source>
</evidence>
<dbReference type="EMBL" id="BAAAJK010000007">
    <property type="protein sequence ID" value="GAA1387235.1"/>
    <property type="molecule type" value="Genomic_DNA"/>
</dbReference>
<keyword evidence="4" id="KW-1185">Reference proteome</keyword>
<dbReference type="PROSITE" id="PS51371">
    <property type="entry name" value="CBS"/>
    <property type="match status" value="1"/>
</dbReference>
<gene>
    <name evidence="3" type="ORF">GCM10009613_22480</name>
</gene>
<feature type="domain" description="CBS" evidence="2">
    <location>
        <begin position="14"/>
        <end position="71"/>
    </location>
</feature>
<dbReference type="Proteomes" id="UP001501414">
    <property type="component" value="Unassembled WGS sequence"/>
</dbReference>
<evidence type="ECO:0000256" key="1">
    <source>
        <dbReference type="PROSITE-ProRule" id="PRU00703"/>
    </source>
</evidence>
<accession>A0ABN1XQ78</accession>
<organism evidence="3 4">
    <name type="scientific">Pseudonocardia kongjuensis</name>
    <dbReference type="NCBI Taxonomy" id="102227"/>
    <lineage>
        <taxon>Bacteria</taxon>
        <taxon>Bacillati</taxon>
        <taxon>Actinomycetota</taxon>
        <taxon>Actinomycetes</taxon>
        <taxon>Pseudonocardiales</taxon>
        <taxon>Pseudonocardiaceae</taxon>
        <taxon>Pseudonocardia</taxon>
    </lineage>
</organism>
<name>A0ABN1XQ78_9PSEU</name>
<dbReference type="Pfam" id="PF00571">
    <property type="entry name" value="CBS"/>
    <property type="match status" value="2"/>
</dbReference>
<reference evidence="3 4" key="1">
    <citation type="journal article" date="2019" name="Int. J. Syst. Evol. Microbiol.">
        <title>The Global Catalogue of Microorganisms (GCM) 10K type strain sequencing project: providing services to taxonomists for standard genome sequencing and annotation.</title>
        <authorList>
            <consortium name="The Broad Institute Genomics Platform"/>
            <consortium name="The Broad Institute Genome Sequencing Center for Infectious Disease"/>
            <person name="Wu L."/>
            <person name="Ma J."/>
        </authorList>
    </citation>
    <scope>NUCLEOTIDE SEQUENCE [LARGE SCALE GENOMIC DNA]</scope>
    <source>
        <strain evidence="3 4">JCM 11896</strain>
    </source>
</reference>